<dbReference type="InterPro" id="IPR036864">
    <property type="entry name" value="Zn2-C6_fun-type_DNA-bd_sf"/>
</dbReference>
<dbReference type="Gene3D" id="4.10.240.10">
    <property type="entry name" value="Zn(2)-C6 fungal-type DNA-binding domain"/>
    <property type="match status" value="1"/>
</dbReference>
<dbReference type="GO" id="GO:0000981">
    <property type="term" value="F:DNA-binding transcription factor activity, RNA polymerase II-specific"/>
    <property type="evidence" value="ECO:0007669"/>
    <property type="project" value="InterPro"/>
</dbReference>
<dbReference type="InterPro" id="IPR001138">
    <property type="entry name" value="Zn2Cys6_DnaBD"/>
</dbReference>
<dbReference type="EMBL" id="JAGMUV010000003">
    <property type="protein sequence ID" value="KAH7166488.1"/>
    <property type="molecule type" value="Genomic_DNA"/>
</dbReference>
<keyword evidence="4" id="KW-0238">DNA-binding</keyword>
<evidence type="ECO:0000256" key="4">
    <source>
        <dbReference type="ARBA" id="ARBA00023125"/>
    </source>
</evidence>
<keyword evidence="6" id="KW-0539">Nucleus</keyword>
<keyword evidence="10" id="KW-1185">Reference proteome</keyword>
<dbReference type="OrthoDB" id="3598904at2759"/>
<dbReference type="Proteomes" id="UP000738349">
    <property type="component" value="Unassembled WGS sequence"/>
</dbReference>
<dbReference type="InterPro" id="IPR052360">
    <property type="entry name" value="Transcr_Regulatory_Proteins"/>
</dbReference>
<keyword evidence="2" id="KW-0862">Zinc</keyword>
<proteinExistence type="predicted"/>
<feature type="domain" description="Zn(2)-C6 fungal-type" evidence="8">
    <location>
        <begin position="32"/>
        <end position="60"/>
    </location>
</feature>
<accession>A0A9P9FPT9</accession>
<dbReference type="PROSITE" id="PS50048">
    <property type="entry name" value="ZN2_CY6_FUNGAL_2"/>
    <property type="match status" value="1"/>
</dbReference>
<evidence type="ECO:0000256" key="3">
    <source>
        <dbReference type="ARBA" id="ARBA00023015"/>
    </source>
</evidence>
<organism evidence="9 10">
    <name type="scientific">Dactylonectria macrodidyma</name>
    <dbReference type="NCBI Taxonomy" id="307937"/>
    <lineage>
        <taxon>Eukaryota</taxon>
        <taxon>Fungi</taxon>
        <taxon>Dikarya</taxon>
        <taxon>Ascomycota</taxon>
        <taxon>Pezizomycotina</taxon>
        <taxon>Sordariomycetes</taxon>
        <taxon>Hypocreomycetidae</taxon>
        <taxon>Hypocreales</taxon>
        <taxon>Nectriaceae</taxon>
        <taxon>Dactylonectria</taxon>
    </lineage>
</organism>
<evidence type="ECO:0000313" key="10">
    <source>
        <dbReference type="Proteomes" id="UP000738349"/>
    </source>
</evidence>
<dbReference type="GO" id="GO:0008270">
    <property type="term" value="F:zinc ion binding"/>
    <property type="evidence" value="ECO:0007669"/>
    <property type="project" value="InterPro"/>
</dbReference>
<name>A0A9P9FPT9_9HYPO</name>
<dbReference type="SMART" id="SM00066">
    <property type="entry name" value="GAL4"/>
    <property type="match status" value="1"/>
</dbReference>
<evidence type="ECO:0000256" key="5">
    <source>
        <dbReference type="ARBA" id="ARBA00023163"/>
    </source>
</evidence>
<dbReference type="PANTHER" id="PTHR36206">
    <property type="entry name" value="ASPERCRYPTIN BIOSYNTHESIS CLUSTER-SPECIFIC TRANSCRIPTION REGULATOR ATNN-RELATED"/>
    <property type="match status" value="1"/>
</dbReference>
<dbReference type="PANTHER" id="PTHR36206:SF13">
    <property type="entry name" value="TRANSCRIPTIONAL REGULATORY PROTEIN MOC3"/>
    <property type="match status" value="1"/>
</dbReference>
<evidence type="ECO:0000259" key="8">
    <source>
        <dbReference type="PROSITE" id="PS50048"/>
    </source>
</evidence>
<reference evidence="9" key="1">
    <citation type="journal article" date="2021" name="Nat. Commun.">
        <title>Genetic determinants of endophytism in the Arabidopsis root mycobiome.</title>
        <authorList>
            <person name="Mesny F."/>
            <person name="Miyauchi S."/>
            <person name="Thiergart T."/>
            <person name="Pickel B."/>
            <person name="Atanasova L."/>
            <person name="Karlsson M."/>
            <person name="Huettel B."/>
            <person name="Barry K.W."/>
            <person name="Haridas S."/>
            <person name="Chen C."/>
            <person name="Bauer D."/>
            <person name="Andreopoulos W."/>
            <person name="Pangilinan J."/>
            <person name="LaButti K."/>
            <person name="Riley R."/>
            <person name="Lipzen A."/>
            <person name="Clum A."/>
            <person name="Drula E."/>
            <person name="Henrissat B."/>
            <person name="Kohler A."/>
            <person name="Grigoriev I.V."/>
            <person name="Martin F.M."/>
            <person name="Hacquard S."/>
        </authorList>
    </citation>
    <scope>NUCLEOTIDE SEQUENCE</scope>
    <source>
        <strain evidence="9">MPI-CAGE-AT-0147</strain>
    </source>
</reference>
<feature type="region of interest" description="Disordered" evidence="7">
    <location>
        <begin position="1"/>
        <end position="26"/>
    </location>
</feature>
<sequence>MADSSKGILGDPAKSLEKPKHSRTSAPKVRTGCITCKKRRVKCDEARPHCVKCLKSRGHCEGYAVESRKKTDAPKQICWDSKQVDLVALSRAQLRLEVDFSSFRGSQGAIYFQEFVSLVQGPWITAASNNGFWAVTLPQLAHNNNTLRHAAMAIGALSVWHRQFKQKALRAIPTPDLLADDRGVSYFHAVACYGHSLKLQHQQASPQDAVFLSLLLLYFEILRGDRKAALEHVNHGLALLFALLTDDEATHHHVAAFAPDPKPLLGAVGDVFIQLLTQSRTVIRDEVGSGPSLPNLAKGLKRKNQTVESFMMLLSELSPSPATIDNVPASFNDLDEFEGYWIACQRRQIKMMQMAAGTMRTQLASGCNDRDVMRDFQVDFLGNPEVREFCETSRKAMPALDSAYLPLFNRIIILEPESPIALRAIHLRLQYLGIYTFGDPLQYIDIEVLSARTHLFHEYLSVVKLALRTAKRQIIEPAQQLSLQCGVASYLLVLTFFCRDPMARDEAVCLLKDYPGQDGLLDTRSLYILAARCLHVERINVTGDSMAEQWQRLMRREFVFEAGGDRIVFRYLDKNTTTGQWELVEEVADVSKSDDEVTWKRRPLSGSGGLLMMDLIGHDG</sequence>
<dbReference type="Pfam" id="PF00172">
    <property type="entry name" value="Zn_clus"/>
    <property type="match status" value="1"/>
</dbReference>
<evidence type="ECO:0000313" key="9">
    <source>
        <dbReference type="EMBL" id="KAH7166488.1"/>
    </source>
</evidence>
<keyword evidence="3" id="KW-0805">Transcription regulation</keyword>
<dbReference type="AlphaFoldDB" id="A0A9P9FPT9"/>
<keyword evidence="5" id="KW-0804">Transcription</keyword>
<protein>
    <recommendedName>
        <fullName evidence="8">Zn(2)-C6 fungal-type domain-containing protein</fullName>
    </recommendedName>
</protein>
<dbReference type="SUPFAM" id="SSF57701">
    <property type="entry name" value="Zn2/Cys6 DNA-binding domain"/>
    <property type="match status" value="1"/>
</dbReference>
<keyword evidence="1" id="KW-0479">Metal-binding</keyword>
<gene>
    <name evidence="9" type="ORF">EDB81DRAFT_782330</name>
</gene>
<evidence type="ECO:0000256" key="1">
    <source>
        <dbReference type="ARBA" id="ARBA00022723"/>
    </source>
</evidence>
<evidence type="ECO:0000256" key="2">
    <source>
        <dbReference type="ARBA" id="ARBA00022833"/>
    </source>
</evidence>
<evidence type="ECO:0000256" key="7">
    <source>
        <dbReference type="SAM" id="MobiDB-lite"/>
    </source>
</evidence>
<dbReference type="PROSITE" id="PS00463">
    <property type="entry name" value="ZN2_CY6_FUNGAL_1"/>
    <property type="match status" value="1"/>
</dbReference>
<dbReference type="GO" id="GO:0003677">
    <property type="term" value="F:DNA binding"/>
    <property type="evidence" value="ECO:0007669"/>
    <property type="project" value="UniProtKB-KW"/>
</dbReference>
<comment type="caution">
    <text evidence="9">The sequence shown here is derived from an EMBL/GenBank/DDBJ whole genome shotgun (WGS) entry which is preliminary data.</text>
</comment>
<dbReference type="CDD" id="cd00067">
    <property type="entry name" value="GAL4"/>
    <property type="match status" value="1"/>
</dbReference>
<evidence type="ECO:0000256" key="6">
    <source>
        <dbReference type="ARBA" id="ARBA00023242"/>
    </source>
</evidence>